<name>A0A0G4QFF0_9GAMM</name>
<reference evidence="3" key="2">
    <citation type="submission" date="2015-06" db="EMBL/GenBank/DDBJ databases">
        <authorList>
            <person name="Urmite Genomes"/>
        </authorList>
    </citation>
    <scope>NUCLEOTIDE SEQUENCE [LARGE SCALE GENOMIC DNA]</scope>
    <source>
        <strain evidence="3">CSUR P1867</strain>
    </source>
</reference>
<dbReference type="Proteomes" id="UP000183920">
    <property type="component" value="Unassembled WGS sequence"/>
</dbReference>
<proteinExistence type="predicted"/>
<dbReference type="Gene3D" id="3.10.20.30">
    <property type="match status" value="1"/>
</dbReference>
<dbReference type="InterPro" id="IPR003749">
    <property type="entry name" value="ThiS/MoaD-like"/>
</dbReference>
<dbReference type="InterPro" id="IPR016155">
    <property type="entry name" value="Mopterin_synth/thiamin_S_b"/>
</dbReference>
<dbReference type="PANTHER" id="PTHR34472">
    <property type="entry name" value="SULFUR CARRIER PROTEIN THIS"/>
    <property type="match status" value="1"/>
</dbReference>
<dbReference type="PANTHER" id="PTHR34472:SF1">
    <property type="entry name" value="SULFUR CARRIER PROTEIN THIS"/>
    <property type="match status" value="1"/>
</dbReference>
<dbReference type="Pfam" id="PF02597">
    <property type="entry name" value="ThiS"/>
    <property type="match status" value="1"/>
</dbReference>
<dbReference type="AlphaFoldDB" id="A0A0G4QFF0"/>
<dbReference type="EMBL" id="JAEKCB010000011">
    <property type="protein sequence ID" value="MBJ2119290.1"/>
    <property type="molecule type" value="Genomic_DNA"/>
</dbReference>
<protein>
    <submittedName>
        <fullName evidence="1">Sulfur carrier protein ThiS</fullName>
    </submittedName>
</protein>
<gene>
    <name evidence="1" type="primary">thiS</name>
    <name evidence="1" type="ORF">BN1804_03119</name>
    <name evidence="2" type="ORF">JFQ69_16670</name>
</gene>
<sequence length="66" mass="7338">MNITVNDEQYSLDMPVTICQLLIQLEQPPIGVALAINETIVPRENWETHFINDGDTILLFQAIAGG</sequence>
<evidence type="ECO:0000313" key="3">
    <source>
        <dbReference type="Proteomes" id="UP000183920"/>
    </source>
</evidence>
<evidence type="ECO:0000313" key="2">
    <source>
        <dbReference type="EMBL" id="MBJ2119290.1"/>
    </source>
</evidence>
<accession>A0A379EQL0</accession>
<organism evidence="1 3">
    <name type="scientific">Proteus penneri</name>
    <dbReference type="NCBI Taxonomy" id="102862"/>
    <lineage>
        <taxon>Bacteria</taxon>
        <taxon>Pseudomonadati</taxon>
        <taxon>Pseudomonadota</taxon>
        <taxon>Gammaproteobacteria</taxon>
        <taxon>Enterobacterales</taxon>
        <taxon>Morganellaceae</taxon>
        <taxon>Proteus</taxon>
    </lineage>
</organism>
<reference evidence="2 4" key="3">
    <citation type="submission" date="2020-12" db="EMBL/GenBank/DDBJ databases">
        <title>Enhanced detection system for hospital associated transmission using whole genome sequencing surveillance.</title>
        <authorList>
            <person name="Harrison L.H."/>
            <person name="Van Tyne D."/>
            <person name="Marsh J.W."/>
            <person name="Griffith M.P."/>
            <person name="Snyder D.J."/>
            <person name="Cooper V.S."/>
            <person name="Mustapha M."/>
        </authorList>
    </citation>
    <scope>NUCLEOTIDE SEQUENCE [LARGE SCALE GENOMIC DNA]</scope>
    <source>
        <strain evidence="2 4">PR00195</strain>
    </source>
</reference>
<keyword evidence="4" id="KW-1185">Reference proteome</keyword>
<dbReference type="RefSeq" id="WP_006534717.1">
    <property type="nucleotide sequence ID" value="NZ_CAXOKJ010000021.1"/>
</dbReference>
<evidence type="ECO:0000313" key="1">
    <source>
        <dbReference type="EMBL" id="CRL64687.1"/>
    </source>
</evidence>
<dbReference type="InterPro" id="IPR010035">
    <property type="entry name" value="Thi_S"/>
</dbReference>
<reference evidence="1" key="1">
    <citation type="submission" date="2015-06" db="EMBL/GenBank/DDBJ databases">
        <authorList>
            <person name="Urmite Genomes Urmite Genomes"/>
        </authorList>
    </citation>
    <scope>NUCLEOTIDE SEQUENCE [LARGE SCALE GENOMIC DNA]</scope>
    <source>
        <strain evidence="1">CSUR P1867</strain>
    </source>
</reference>
<dbReference type="Proteomes" id="UP000619976">
    <property type="component" value="Unassembled WGS sequence"/>
</dbReference>
<dbReference type="SUPFAM" id="SSF54285">
    <property type="entry name" value="MoaD/ThiS"/>
    <property type="match status" value="1"/>
</dbReference>
<dbReference type="InterPro" id="IPR012675">
    <property type="entry name" value="Beta-grasp_dom_sf"/>
</dbReference>
<evidence type="ECO:0000313" key="4">
    <source>
        <dbReference type="Proteomes" id="UP000619976"/>
    </source>
</evidence>
<dbReference type="GeneID" id="84585181"/>
<dbReference type="CDD" id="cd00565">
    <property type="entry name" value="Ubl_ThiS"/>
    <property type="match status" value="1"/>
</dbReference>
<dbReference type="NCBIfam" id="TIGR01683">
    <property type="entry name" value="thiS"/>
    <property type="match status" value="1"/>
</dbReference>
<accession>A0A0G4QFF0</accession>
<dbReference type="EMBL" id="CVRY01000007">
    <property type="protein sequence ID" value="CRL64687.1"/>
    <property type="molecule type" value="Genomic_DNA"/>
</dbReference>